<dbReference type="OrthoDB" id="10519331at2759"/>
<keyword evidence="4" id="KW-1185">Reference proteome</keyword>
<keyword evidence="2" id="KW-0732">Signal</keyword>
<dbReference type="RefSeq" id="XP_016261671.1">
    <property type="nucleotide sequence ID" value="XM_016408191.1"/>
</dbReference>
<dbReference type="EMBL" id="KN847337">
    <property type="protein sequence ID" value="KIW41454.1"/>
    <property type="molecule type" value="Genomic_DNA"/>
</dbReference>
<feature type="region of interest" description="Disordered" evidence="1">
    <location>
        <begin position="121"/>
        <end position="153"/>
    </location>
</feature>
<reference evidence="3 4" key="1">
    <citation type="submission" date="2015-01" db="EMBL/GenBank/DDBJ databases">
        <title>The Genome Sequence of Exophiala oligosperma CBS72588.</title>
        <authorList>
            <consortium name="The Broad Institute Genomics Platform"/>
            <person name="Cuomo C."/>
            <person name="de Hoog S."/>
            <person name="Gorbushina A."/>
            <person name="Stielow B."/>
            <person name="Teixiera M."/>
            <person name="Abouelleil A."/>
            <person name="Chapman S.B."/>
            <person name="Priest M."/>
            <person name="Young S.K."/>
            <person name="Wortman J."/>
            <person name="Nusbaum C."/>
            <person name="Birren B."/>
        </authorList>
    </citation>
    <scope>NUCLEOTIDE SEQUENCE [LARGE SCALE GENOMIC DNA]</scope>
    <source>
        <strain evidence="3 4">CBS 72588</strain>
    </source>
</reference>
<dbReference type="RefSeq" id="XP_016261670.1">
    <property type="nucleotide sequence ID" value="XM_016408190.1"/>
</dbReference>
<sequence>MKITTPTILFALALTAAALPAPDDTVGAEASPASSTYAAAYTPSTYTDTDVNANADNDTDTAVASASAGANATSTMSLPTASASASAPPPSSYDDMFNNRVIVVDDATFLRALEYAAVHPTVIGDDNDNGNDSGSPNEKRDNALQPKAGKLPKNKKPEMVRWCTPQMDYCTTWYAPYGYYGNGNGNGKRDVERRARNDWPDSVRVWCSKHDGPCVPMGEREF</sequence>
<gene>
    <name evidence="3" type="ORF">PV06_07012</name>
</gene>
<accession>A0A0D2DGC3</accession>
<dbReference type="AlphaFoldDB" id="A0A0D2DGC3"/>
<dbReference type="VEuPathDB" id="FungiDB:PV06_07012"/>
<evidence type="ECO:0000313" key="4">
    <source>
        <dbReference type="Proteomes" id="UP000053342"/>
    </source>
</evidence>
<evidence type="ECO:0000256" key="2">
    <source>
        <dbReference type="SAM" id="SignalP"/>
    </source>
</evidence>
<organism evidence="3 4">
    <name type="scientific">Exophiala oligosperma</name>
    <dbReference type="NCBI Taxonomy" id="215243"/>
    <lineage>
        <taxon>Eukaryota</taxon>
        <taxon>Fungi</taxon>
        <taxon>Dikarya</taxon>
        <taxon>Ascomycota</taxon>
        <taxon>Pezizomycotina</taxon>
        <taxon>Eurotiomycetes</taxon>
        <taxon>Chaetothyriomycetidae</taxon>
        <taxon>Chaetothyriales</taxon>
        <taxon>Herpotrichiellaceae</taxon>
        <taxon>Exophiala</taxon>
    </lineage>
</organism>
<dbReference type="EMBL" id="KN847337">
    <property type="protein sequence ID" value="KIW41455.1"/>
    <property type="molecule type" value="Genomic_DNA"/>
</dbReference>
<dbReference type="GeneID" id="27359086"/>
<evidence type="ECO:0000313" key="3">
    <source>
        <dbReference type="EMBL" id="KIW41455.1"/>
    </source>
</evidence>
<feature type="signal peptide" evidence="2">
    <location>
        <begin position="1"/>
        <end position="18"/>
    </location>
</feature>
<dbReference type="Proteomes" id="UP000053342">
    <property type="component" value="Unassembled WGS sequence"/>
</dbReference>
<feature type="chain" id="PRO_5007395268" evidence="2">
    <location>
        <begin position="19"/>
        <end position="222"/>
    </location>
</feature>
<protein>
    <submittedName>
        <fullName evidence="3">Uncharacterized protein</fullName>
    </submittedName>
</protein>
<evidence type="ECO:0000256" key="1">
    <source>
        <dbReference type="SAM" id="MobiDB-lite"/>
    </source>
</evidence>
<dbReference type="HOGENOM" id="CLU_1229952_0_0_1"/>
<proteinExistence type="predicted"/>
<name>A0A0D2DGC3_9EURO</name>